<dbReference type="AlphaFoldDB" id="A0A0U5BG18"/>
<gene>
    <name evidence="2" type="ORF">AGA_104</name>
</gene>
<evidence type="ECO:0000313" key="3">
    <source>
        <dbReference type="Proteomes" id="UP000068250"/>
    </source>
</evidence>
<accession>A0A0U5BG18</accession>
<evidence type="ECO:0000256" key="1">
    <source>
        <dbReference type="SAM" id="Phobius"/>
    </source>
</evidence>
<organism evidence="2 3">
    <name type="scientific">Acetobacter ghanensis</name>
    <dbReference type="NCBI Taxonomy" id="431306"/>
    <lineage>
        <taxon>Bacteria</taxon>
        <taxon>Pseudomonadati</taxon>
        <taxon>Pseudomonadota</taxon>
        <taxon>Alphaproteobacteria</taxon>
        <taxon>Acetobacterales</taxon>
        <taxon>Acetobacteraceae</taxon>
        <taxon>Acetobacter</taxon>
    </lineage>
</organism>
<keyword evidence="1" id="KW-0812">Transmembrane</keyword>
<dbReference type="EMBL" id="LN609302">
    <property type="protein sequence ID" value="CEF53238.1"/>
    <property type="molecule type" value="Genomic_DNA"/>
</dbReference>
<sequence>MSVDFECGMVLGGGLVGLVGVALAVTLRLLAQRDGGWPD</sequence>
<keyword evidence="1" id="KW-0472">Membrane</keyword>
<evidence type="ECO:0000313" key="2">
    <source>
        <dbReference type="EMBL" id="CEF53238.1"/>
    </source>
</evidence>
<dbReference type="PATRIC" id="fig|431306.5.peg.42"/>
<feature type="transmembrane region" description="Helical" evidence="1">
    <location>
        <begin position="12"/>
        <end position="31"/>
    </location>
</feature>
<name>A0A0U5BG18_9PROT</name>
<protein>
    <submittedName>
        <fullName evidence="2">Uncharacterized protein</fullName>
    </submittedName>
</protein>
<dbReference type="STRING" id="431306.AGA_104"/>
<dbReference type="Proteomes" id="UP000068250">
    <property type="component" value="Chromosome I"/>
</dbReference>
<reference evidence="3" key="1">
    <citation type="submission" date="2014-09" db="EMBL/GenBank/DDBJ databases">
        <authorList>
            <person name="Illeghems K.G."/>
        </authorList>
    </citation>
    <scope>NUCLEOTIDE SEQUENCE [LARGE SCALE GENOMIC DNA]</scope>
    <source>
        <strain evidence="3">LMG 23848T</strain>
    </source>
</reference>
<keyword evidence="1" id="KW-1133">Transmembrane helix</keyword>
<proteinExistence type="predicted"/>